<gene>
    <name evidence="5" type="ORF">H9797_06625</name>
</gene>
<dbReference type="InterPro" id="IPR026891">
    <property type="entry name" value="Fn3-like"/>
</dbReference>
<keyword evidence="3" id="KW-0812">Transmembrane</keyword>
<name>A0A9D2H310_9FIRM</name>
<dbReference type="SMART" id="SM01217">
    <property type="entry name" value="Fn3_like"/>
    <property type="match status" value="1"/>
</dbReference>
<evidence type="ECO:0000256" key="2">
    <source>
        <dbReference type="ARBA" id="ARBA00022801"/>
    </source>
</evidence>
<dbReference type="GO" id="GO:0004553">
    <property type="term" value="F:hydrolase activity, hydrolyzing O-glycosyl compounds"/>
    <property type="evidence" value="ECO:0007669"/>
    <property type="project" value="InterPro"/>
</dbReference>
<evidence type="ECO:0000313" key="5">
    <source>
        <dbReference type="EMBL" id="HJA03027.1"/>
    </source>
</evidence>
<evidence type="ECO:0000256" key="3">
    <source>
        <dbReference type="SAM" id="Phobius"/>
    </source>
</evidence>
<sequence length="738" mass="80599">RDAGGETVPSIVRDASQADVILLFFQMEEGKNGPALSAEQVALAHALKSVKRPMIAVVKGSVPPDAGVFRLFSAALLAPSSGKYCAEALTDLLNGNSSPSGRLTRSCYENADAFFQMLEEDKRSGRTKVGPFVGYRYYDTARLKVKYPFGYGLTYTRFCYSSLSLEGDTVSFTVKNTGKNRGCEVVQVYVGTLPAAFPQPKKRLAAFERVELSPGESRRVTLTVPEKKYASFCERTLGERVVKGSYPVYVGASVSDIRLRGIRTLDGEAPTAPSARPCDYFRDLSNIDEKYHAGVGEAMSRPRKNFLLRGVAFFVLIAALAIAVIMGCAFFSDRYLSVSEIVWLSVMGAFALGAAVTLGIENYIRQDKLLSERGARKALVFPDAIETVKDAAAVFEAELPSSAADALSAAGTDEPKYFDASLTFDRMTREFALFLNERGIGVSRQETADLIAALSTTHLIVLPGVGEKAANVFLKAVSDYFGTRLYADNFADGDFFRRRTKYGWENTSLCEAMRDARANLPLVHVALLRGVEEDALAGLSFARRAGRTGASLEEEAGASSFPPNLWVFVLPQEEVRSFPAEIAEIASFLPLSLEEGRAAETPTHVTPFGYYQFANLCARVREGFPLREQAWKRFDGLESRLGSGSRPYRFGNRTWIKLEMHVSVCLACGKSEAEAVDSAIASELLIGIAPFLSGEDGGGLALLEELFGSEEIACCRKLAEKIKLFRHAENEWEGSTNA</sequence>
<dbReference type="SUPFAM" id="SSF52279">
    <property type="entry name" value="Beta-D-glucan exohydrolase, C-terminal domain"/>
    <property type="match status" value="1"/>
</dbReference>
<feature type="non-terminal residue" evidence="5">
    <location>
        <position position="1"/>
    </location>
</feature>
<dbReference type="GO" id="GO:0005975">
    <property type="term" value="P:carbohydrate metabolic process"/>
    <property type="evidence" value="ECO:0007669"/>
    <property type="project" value="InterPro"/>
</dbReference>
<feature type="domain" description="Fibronectin type III-like" evidence="4">
    <location>
        <begin position="184"/>
        <end position="254"/>
    </location>
</feature>
<dbReference type="PANTHER" id="PTHR42715:SF10">
    <property type="entry name" value="BETA-GLUCOSIDASE"/>
    <property type="match status" value="1"/>
</dbReference>
<keyword evidence="3" id="KW-0472">Membrane</keyword>
<dbReference type="EMBL" id="DXAJ01000099">
    <property type="protein sequence ID" value="HJA03027.1"/>
    <property type="molecule type" value="Genomic_DNA"/>
</dbReference>
<dbReference type="Pfam" id="PF01915">
    <property type="entry name" value="Glyco_hydro_3_C"/>
    <property type="match status" value="1"/>
</dbReference>
<dbReference type="Pfam" id="PF14310">
    <property type="entry name" value="Fn3-like"/>
    <property type="match status" value="1"/>
</dbReference>
<dbReference type="InterPro" id="IPR050288">
    <property type="entry name" value="Cellulose_deg_GH3"/>
</dbReference>
<reference evidence="5" key="1">
    <citation type="journal article" date="2021" name="PeerJ">
        <title>Extensive microbial diversity within the chicken gut microbiome revealed by metagenomics and culture.</title>
        <authorList>
            <person name="Gilroy R."/>
            <person name="Ravi A."/>
            <person name="Getino M."/>
            <person name="Pursley I."/>
            <person name="Horton D.L."/>
            <person name="Alikhan N.F."/>
            <person name="Baker D."/>
            <person name="Gharbi K."/>
            <person name="Hall N."/>
            <person name="Watson M."/>
            <person name="Adriaenssens E.M."/>
            <person name="Foster-Nyarko E."/>
            <person name="Jarju S."/>
            <person name="Secka A."/>
            <person name="Antonio M."/>
            <person name="Oren A."/>
            <person name="Chaudhuri R.R."/>
            <person name="La Ragione R."/>
            <person name="Hildebrand F."/>
            <person name="Pallen M.J."/>
        </authorList>
    </citation>
    <scope>NUCLEOTIDE SEQUENCE</scope>
    <source>
        <strain evidence="5">CHK156-179</strain>
    </source>
</reference>
<protein>
    <submittedName>
        <fullName evidence="5">Fibronectin type III-like domain-contianing protein</fullName>
    </submittedName>
</protein>
<dbReference type="InterPro" id="IPR013783">
    <property type="entry name" value="Ig-like_fold"/>
</dbReference>
<reference evidence="5" key="2">
    <citation type="submission" date="2021-04" db="EMBL/GenBank/DDBJ databases">
        <authorList>
            <person name="Gilroy R."/>
        </authorList>
    </citation>
    <scope>NUCLEOTIDE SEQUENCE</scope>
    <source>
        <strain evidence="5">CHK156-179</strain>
    </source>
</reference>
<dbReference type="Proteomes" id="UP000824221">
    <property type="component" value="Unassembled WGS sequence"/>
</dbReference>
<evidence type="ECO:0000259" key="4">
    <source>
        <dbReference type="SMART" id="SM01217"/>
    </source>
</evidence>
<evidence type="ECO:0000313" key="6">
    <source>
        <dbReference type="Proteomes" id="UP000824221"/>
    </source>
</evidence>
<comment type="caution">
    <text evidence="5">The sequence shown here is derived from an EMBL/GenBank/DDBJ whole genome shotgun (WGS) entry which is preliminary data.</text>
</comment>
<keyword evidence="2" id="KW-0378">Hydrolase</keyword>
<keyword evidence="3" id="KW-1133">Transmembrane helix</keyword>
<dbReference type="InterPro" id="IPR002772">
    <property type="entry name" value="Glyco_hydro_3_C"/>
</dbReference>
<dbReference type="PANTHER" id="PTHR42715">
    <property type="entry name" value="BETA-GLUCOSIDASE"/>
    <property type="match status" value="1"/>
</dbReference>
<evidence type="ECO:0000256" key="1">
    <source>
        <dbReference type="ARBA" id="ARBA00005336"/>
    </source>
</evidence>
<dbReference type="Gene3D" id="2.60.40.10">
    <property type="entry name" value="Immunoglobulins"/>
    <property type="match status" value="1"/>
</dbReference>
<dbReference type="InterPro" id="IPR036881">
    <property type="entry name" value="Glyco_hydro_3_C_sf"/>
</dbReference>
<dbReference type="AlphaFoldDB" id="A0A9D2H310"/>
<feature type="transmembrane region" description="Helical" evidence="3">
    <location>
        <begin position="344"/>
        <end position="364"/>
    </location>
</feature>
<comment type="similarity">
    <text evidence="1">Belongs to the glycosyl hydrolase 3 family.</text>
</comment>
<organism evidence="5 6">
    <name type="scientific">Candidatus Gallimonas gallistercoris</name>
    <dbReference type="NCBI Taxonomy" id="2838602"/>
    <lineage>
        <taxon>Bacteria</taxon>
        <taxon>Bacillati</taxon>
        <taxon>Bacillota</taxon>
        <taxon>Clostridia</taxon>
        <taxon>Candidatus Gallimonas</taxon>
    </lineage>
</organism>
<proteinExistence type="inferred from homology"/>
<dbReference type="Gene3D" id="3.40.50.1700">
    <property type="entry name" value="Glycoside hydrolase family 3 C-terminal domain"/>
    <property type="match status" value="1"/>
</dbReference>
<feature type="transmembrane region" description="Helical" evidence="3">
    <location>
        <begin position="306"/>
        <end position="332"/>
    </location>
</feature>
<accession>A0A9D2H310</accession>